<protein>
    <submittedName>
        <fullName evidence="4">Putative alanine racemase</fullName>
    </submittedName>
</protein>
<dbReference type="VEuPathDB" id="ToxoDB:TGDOM2_233340"/>
<gene>
    <name evidence="4" type="ORF">TGDOM2_233340</name>
</gene>
<dbReference type="InterPro" id="IPR019140">
    <property type="entry name" value="MCM_complex-bd"/>
</dbReference>
<dbReference type="GO" id="GO:0003682">
    <property type="term" value="F:chromatin binding"/>
    <property type="evidence" value="ECO:0007669"/>
    <property type="project" value="TreeGrafter"/>
</dbReference>
<feature type="region of interest" description="Disordered" evidence="3">
    <location>
        <begin position="610"/>
        <end position="634"/>
    </location>
</feature>
<feature type="compositionally biased region" description="Basic and acidic residues" evidence="3">
    <location>
        <begin position="623"/>
        <end position="634"/>
    </location>
</feature>
<dbReference type="GO" id="GO:0006261">
    <property type="term" value="P:DNA-templated DNA replication"/>
    <property type="evidence" value="ECO:0007669"/>
    <property type="project" value="TreeGrafter"/>
</dbReference>
<dbReference type="PANTHER" id="PTHR13489:SF0">
    <property type="entry name" value="MINI-CHROMOSOME MAINTENANCE COMPLEX-BINDING PROTEIN"/>
    <property type="match status" value="1"/>
</dbReference>
<keyword evidence="2" id="KW-0539">Nucleus</keyword>
<dbReference type="PANTHER" id="PTHR13489">
    <property type="entry name" value="MINI-CHROMOSOME MAINTENANCE COMPLEX-BINDING PROTEIN"/>
    <property type="match status" value="1"/>
</dbReference>
<evidence type="ECO:0000256" key="1">
    <source>
        <dbReference type="ARBA" id="ARBA00004123"/>
    </source>
</evidence>
<evidence type="ECO:0000256" key="3">
    <source>
        <dbReference type="SAM" id="MobiDB-lite"/>
    </source>
</evidence>
<proteinExistence type="predicted"/>
<reference evidence="4 5" key="1">
    <citation type="submission" date="2014-02" db="EMBL/GenBank/DDBJ databases">
        <authorList>
            <person name="Sibley D."/>
            <person name="Venepally P."/>
            <person name="Karamycheva S."/>
            <person name="Hadjithomas M."/>
            <person name="Khan A."/>
            <person name="Brunk B."/>
            <person name="Roos D."/>
            <person name="Caler E."/>
            <person name="Lorenzi H."/>
        </authorList>
    </citation>
    <scope>NUCLEOTIDE SEQUENCE [LARGE SCALE GENOMIC DNA]</scope>
    <source>
        <strain evidence="4 5">GAB2-2007-GAL-DOM2</strain>
    </source>
</reference>
<sequence length="877" mass="95926">MTANSQARRHNVEASNSPVTSEKHSFESCQGEEESVALQLVDKGFRQHVTALQGGAQGRGAFPAEDWGEAETLRDAFLATGQHVTDLTILGGISEKELFGLNGKVCRYRGLVQQPLNTEFYAGAVPCPRSSKKSPDQVVWHTSKYRDKLQCCSALDTVGEDGFLGSDSVDSSEVYSLSATADFPSSSCNSDENKNGQRCVLPVQIWNRWPYQCVPVPGETKWCRHLACQRTQSVTGDAGSSTATETEQADGSPIPAALNECTLLLYSVDREAAASGECSDGDNAEGDDGVQKTSGKPQLLLNDIVDAVGILSVLPTCEESAVADTLAGVSSGSSLKYCVKHEMEQETQSRCLCTSTEGTPTQRVASRGVKVRLHVFNWKRVCFFNPAVDRALFNFSLSSSVLESPEATTVTPRKRDSLIRFLSKGLGGDLLAAEYLLLALCCRRMSSTSSAEDEGGPFSRLKLNFVTRPLSQQNATQQLQLVKQETTAEKGGHGDACKECHCSFSVQSQMMMEVLDNLVPRLVGLSVRPSSLATSSLTPKLLLDDDSADNLGRLARGVLQLARGTVLVIDEPEVVSKRVINDACRRIVEADSKCEEREAPISCVKRECADPSVQPNSKAGSTEARKDNGQKERKELQAKKLEELNQKAAQNLRALEALVADGEVSYDFIVSRQRVATDTINICMTTSTASSSVFAPHLLPVPVEGTTSNGVGFQHTKEDCERDRPDSTITDVRDDATEETAVHTDVAVELRQEREIRHWRTLIGAASRRELGVDIPDETRQMMIEDWVRVRQEDRSVKSDDFPVWLVLADAMAASFGEGCFPLRHDLHSGSAIAERGKDVGKLSPEHWHRVMDLETRRRARLAVQKKAEYNSGVECM</sequence>
<comment type="subcellular location">
    <subcellularLocation>
        <location evidence="1">Nucleus</location>
    </subcellularLocation>
</comment>
<name>A0A086KWV5_TOXGO</name>
<evidence type="ECO:0000313" key="5">
    <source>
        <dbReference type="Proteomes" id="UP000028837"/>
    </source>
</evidence>
<organism evidence="4 5">
    <name type="scientific">Toxoplasma gondii GAB2-2007-GAL-DOM2</name>
    <dbReference type="NCBI Taxonomy" id="1130820"/>
    <lineage>
        <taxon>Eukaryota</taxon>
        <taxon>Sar</taxon>
        <taxon>Alveolata</taxon>
        <taxon>Apicomplexa</taxon>
        <taxon>Conoidasida</taxon>
        <taxon>Coccidia</taxon>
        <taxon>Eucoccidiorida</taxon>
        <taxon>Eimeriorina</taxon>
        <taxon>Sarcocystidae</taxon>
        <taxon>Toxoplasma</taxon>
    </lineage>
</organism>
<accession>A0A086KWV5</accession>
<dbReference type="Proteomes" id="UP000028837">
    <property type="component" value="Unassembled WGS sequence"/>
</dbReference>
<dbReference type="AlphaFoldDB" id="A0A086KWV5"/>
<feature type="region of interest" description="Disordered" evidence="3">
    <location>
        <begin position="1"/>
        <end position="28"/>
    </location>
</feature>
<dbReference type="Pfam" id="PF09739">
    <property type="entry name" value="MCM_bind"/>
    <property type="match status" value="2"/>
</dbReference>
<evidence type="ECO:0000313" key="4">
    <source>
        <dbReference type="EMBL" id="KFG48873.1"/>
    </source>
</evidence>
<dbReference type="OrthoDB" id="329666at2759"/>
<comment type="caution">
    <text evidence="4">The sequence shown here is derived from an EMBL/GenBank/DDBJ whole genome shotgun (WGS) entry which is preliminary data.</text>
</comment>
<evidence type="ECO:0000256" key="2">
    <source>
        <dbReference type="ARBA" id="ARBA00023242"/>
    </source>
</evidence>
<dbReference type="EMBL" id="AHZU02000070">
    <property type="protein sequence ID" value="KFG48873.1"/>
    <property type="molecule type" value="Genomic_DNA"/>
</dbReference>
<dbReference type="GO" id="GO:0005634">
    <property type="term" value="C:nucleus"/>
    <property type="evidence" value="ECO:0007669"/>
    <property type="project" value="UniProtKB-SubCell"/>
</dbReference>